<feature type="binding site" evidence="9">
    <location>
        <position position="170"/>
    </location>
    <ligand>
        <name>1-deoxy-D-xylulose 5-phosphate</name>
        <dbReference type="ChEBI" id="CHEBI:57792"/>
    </ligand>
</feature>
<feature type="binding site" evidence="9">
    <location>
        <position position="146"/>
    </location>
    <ligand>
        <name>1-deoxy-D-xylulose 5-phosphate</name>
        <dbReference type="ChEBI" id="CHEBI:57792"/>
    </ligand>
</feature>
<dbReference type="AlphaFoldDB" id="A0A1Y4LPS5"/>
<keyword evidence="6 9" id="KW-0464">Manganese</keyword>
<evidence type="ECO:0000256" key="3">
    <source>
        <dbReference type="ARBA" id="ARBA00022723"/>
    </source>
</evidence>
<evidence type="ECO:0000256" key="2">
    <source>
        <dbReference type="ARBA" id="ARBA00006825"/>
    </source>
</evidence>
<comment type="function">
    <text evidence="9">Catalyzes the NADPH-dependent rearrangement and reduction of 1-deoxy-D-xylulose-5-phosphate (DXP) to 2-C-methyl-D-erythritol 4-phosphate (MEP).</text>
</comment>
<feature type="domain" description="DXP reductoisomerase C-terminal" evidence="12">
    <location>
        <begin position="255"/>
        <end position="372"/>
    </location>
</feature>
<evidence type="ECO:0000259" key="10">
    <source>
        <dbReference type="Pfam" id="PF02670"/>
    </source>
</evidence>
<dbReference type="Pfam" id="PF02670">
    <property type="entry name" value="DXP_reductoisom"/>
    <property type="match status" value="1"/>
</dbReference>
<protein>
    <recommendedName>
        <fullName evidence="9">1-deoxy-D-xylulose 5-phosphate reductoisomerase</fullName>
        <shortName evidence="9">DXP reductoisomerase</shortName>
        <ecNumber evidence="9">1.1.1.267</ecNumber>
    </recommendedName>
    <alternativeName>
        <fullName evidence="9">1-deoxyxylulose-5-phosphate reductoisomerase</fullName>
    </alternativeName>
    <alternativeName>
        <fullName evidence="9">2-C-methyl-D-erythritol 4-phosphate synthase</fullName>
    </alternativeName>
</protein>
<feature type="binding site" evidence="9">
    <location>
        <position position="215"/>
    </location>
    <ligand>
        <name>1-deoxy-D-xylulose 5-phosphate</name>
        <dbReference type="ChEBI" id="CHEBI:57792"/>
    </ligand>
</feature>
<gene>
    <name evidence="9" type="primary">dxr</name>
    <name evidence="13" type="ORF">B5F14_07850</name>
</gene>
<evidence type="ECO:0000256" key="4">
    <source>
        <dbReference type="ARBA" id="ARBA00022857"/>
    </source>
</evidence>
<dbReference type="PANTHER" id="PTHR30525">
    <property type="entry name" value="1-DEOXY-D-XYLULOSE 5-PHOSPHATE REDUCTOISOMERASE"/>
    <property type="match status" value="1"/>
</dbReference>
<sequence length="385" mass="43026">MKKRILLLGATGSIGLQTIDVIDQHSDLFELVGIAAGHKAKELKQILDTHNTIQAVGISDVSKAEIFDSIKVYSGEDAMCKLIQDLDYDLLVNAVVGFRGLKPTLESLNKGIDVALANKESLVAGGVLVREALKRTNTKLYPIDSEHSAIFQCLQGNRKEDIKRLIITASGGSFRDKSRDELTHVTVEQTLNHPNWSMGKRITVDSATMVNKGFEVIEAHYLFDLPYDQIDVVLHKQSIVHSMVEYNDNAIMAQLGSADMRLPIQYALMYPDRLCLKEDKPLDMTKTLQLDFKEMDFVRYPMLKLAYEIGRKEGNLGAVFNGADEQAVELFLEKKISFLSIEEAIQYAINTVEYIATPSLEQLENSDRMARKAVLSFAQSAHSLD</sequence>
<dbReference type="GO" id="GO:0016853">
    <property type="term" value="F:isomerase activity"/>
    <property type="evidence" value="ECO:0007669"/>
    <property type="project" value="UniProtKB-KW"/>
</dbReference>
<evidence type="ECO:0000256" key="1">
    <source>
        <dbReference type="ARBA" id="ARBA00005094"/>
    </source>
</evidence>
<feature type="binding site" evidence="9">
    <location>
        <position position="14"/>
    </location>
    <ligand>
        <name>NADPH</name>
        <dbReference type="ChEBI" id="CHEBI:57783"/>
    </ligand>
</feature>
<feature type="binding site" evidence="9">
    <location>
        <position position="120"/>
    </location>
    <ligand>
        <name>NADPH</name>
        <dbReference type="ChEBI" id="CHEBI:57783"/>
    </ligand>
</feature>
<feature type="binding site" evidence="9">
    <location>
        <position position="144"/>
    </location>
    <ligand>
        <name>Mn(2+)</name>
        <dbReference type="ChEBI" id="CHEBI:29035"/>
    </ligand>
</feature>
<feature type="binding site" evidence="9">
    <location>
        <position position="119"/>
    </location>
    <ligand>
        <name>1-deoxy-D-xylulose 5-phosphate</name>
        <dbReference type="ChEBI" id="CHEBI:57792"/>
    </ligand>
</feature>
<dbReference type="GO" id="GO:0030604">
    <property type="term" value="F:1-deoxy-D-xylulose-5-phosphate reductoisomerase activity"/>
    <property type="evidence" value="ECO:0007669"/>
    <property type="project" value="UniProtKB-UniRule"/>
</dbReference>
<comment type="catalytic activity">
    <reaction evidence="8">
        <text>2-C-methyl-D-erythritol 4-phosphate + NADP(+) = 1-deoxy-D-xylulose 5-phosphate + NADPH + H(+)</text>
        <dbReference type="Rhea" id="RHEA:13717"/>
        <dbReference type="ChEBI" id="CHEBI:15378"/>
        <dbReference type="ChEBI" id="CHEBI:57783"/>
        <dbReference type="ChEBI" id="CHEBI:57792"/>
        <dbReference type="ChEBI" id="CHEBI:58262"/>
        <dbReference type="ChEBI" id="CHEBI:58349"/>
        <dbReference type="EC" id="1.1.1.267"/>
    </reaction>
    <physiologicalReaction direction="right-to-left" evidence="8">
        <dbReference type="Rhea" id="RHEA:13719"/>
    </physiologicalReaction>
</comment>
<dbReference type="Pfam" id="PF13288">
    <property type="entry name" value="DXPR_C"/>
    <property type="match status" value="1"/>
</dbReference>
<comment type="caution">
    <text evidence="13">The sequence shown here is derived from an EMBL/GenBank/DDBJ whole genome shotgun (WGS) entry which is preliminary data.</text>
</comment>
<dbReference type="SUPFAM" id="SSF69055">
    <property type="entry name" value="1-deoxy-D-xylulose-5-phosphate reductoisomerase, C-terminal domain"/>
    <property type="match status" value="1"/>
</dbReference>
<dbReference type="PANTHER" id="PTHR30525:SF0">
    <property type="entry name" value="1-DEOXY-D-XYLULOSE 5-PHOSPHATE REDUCTOISOMERASE, CHLOROPLASTIC"/>
    <property type="match status" value="1"/>
</dbReference>
<keyword evidence="13" id="KW-0413">Isomerase</keyword>
<dbReference type="InterPro" id="IPR036169">
    <property type="entry name" value="DXPR_C_sf"/>
</dbReference>
<dbReference type="Proteomes" id="UP000195447">
    <property type="component" value="Unassembled WGS sequence"/>
</dbReference>
<keyword evidence="4 9" id="KW-0521">NADP</keyword>
<keyword evidence="9" id="KW-0460">Magnesium</keyword>
<comment type="pathway">
    <text evidence="1 9">Isoprenoid biosynthesis; isopentenyl diphosphate biosynthesis via DXP pathway; isopentenyl diphosphate from 1-deoxy-D-xylulose 5-phosphate: step 1/6.</text>
</comment>
<reference evidence="14" key="1">
    <citation type="submission" date="2017-04" db="EMBL/GenBank/DDBJ databases">
        <title>Function of individual gut microbiota members based on whole genome sequencing of pure cultures obtained from chicken caecum.</title>
        <authorList>
            <person name="Medvecky M."/>
            <person name="Cejkova D."/>
            <person name="Polansky O."/>
            <person name="Karasova D."/>
            <person name="Kubasova T."/>
            <person name="Cizek A."/>
            <person name="Rychlik I."/>
        </authorList>
    </citation>
    <scope>NUCLEOTIDE SEQUENCE [LARGE SCALE GENOMIC DNA]</scope>
    <source>
        <strain evidence="14">An178</strain>
    </source>
</reference>
<comment type="cofactor">
    <cofactor evidence="9">
        <name>Mg(2+)</name>
        <dbReference type="ChEBI" id="CHEBI:18420"/>
    </cofactor>
    <cofactor evidence="9">
        <name>Mn(2+)</name>
        <dbReference type="ChEBI" id="CHEBI:29035"/>
    </cofactor>
</comment>
<dbReference type="Gene3D" id="3.40.50.720">
    <property type="entry name" value="NAD(P)-binding Rossmann-like Domain"/>
    <property type="match status" value="1"/>
</dbReference>
<evidence type="ECO:0000313" key="13">
    <source>
        <dbReference type="EMBL" id="OUP58665.1"/>
    </source>
</evidence>
<dbReference type="InterPro" id="IPR036291">
    <property type="entry name" value="NAD(P)-bd_dom_sf"/>
</dbReference>
<feature type="domain" description="1-deoxy-D-xylulose 5-phosphate reductoisomerase N-terminal" evidence="10">
    <location>
        <begin position="5"/>
        <end position="126"/>
    </location>
</feature>
<feature type="binding site" evidence="9">
    <location>
        <position position="199"/>
    </location>
    <ligand>
        <name>NADPH</name>
        <dbReference type="ChEBI" id="CHEBI:57783"/>
    </ligand>
</feature>
<dbReference type="PIRSF" id="PIRSF006205">
    <property type="entry name" value="Dxp_reductismrs"/>
    <property type="match status" value="1"/>
</dbReference>
<evidence type="ECO:0000259" key="11">
    <source>
        <dbReference type="Pfam" id="PF08436"/>
    </source>
</evidence>
<comment type="similarity">
    <text evidence="2 9">Belongs to the DXR family.</text>
</comment>
<proteinExistence type="inferred from homology"/>
<dbReference type="Pfam" id="PF08436">
    <property type="entry name" value="DXP_redisom_C"/>
    <property type="match status" value="1"/>
</dbReference>
<evidence type="ECO:0000259" key="12">
    <source>
        <dbReference type="Pfam" id="PF13288"/>
    </source>
</evidence>
<feature type="binding site" evidence="9">
    <location>
        <position position="118"/>
    </location>
    <ligand>
        <name>NADPH</name>
        <dbReference type="ChEBI" id="CHEBI:57783"/>
    </ligand>
</feature>
<dbReference type="GO" id="GO:0070402">
    <property type="term" value="F:NADPH binding"/>
    <property type="evidence" value="ECO:0007669"/>
    <property type="project" value="InterPro"/>
</dbReference>
<dbReference type="SUPFAM" id="SSF55347">
    <property type="entry name" value="Glyceraldehyde-3-phosphate dehydrogenase-like, C-terminal domain"/>
    <property type="match status" value="1"/>
</dbReference>
<feature type="binding site" evidence="9">
    <location>
        <position position="215"/>
    </location>
    <ligand>
        <name>Mn(2+)</name>
        <dbReference type="ChEBI" id="CHEBI:29035"/>
    </ligand>
</feature>
<dbReference type="HAMAP" id="MF_00183">
    <property type="entry name" value="DXP_reductoisom"/>
    <property type="match status" value="1"/>
</dbReference>
<dbReference type="NCBIfam" id="TIGR00243">
    <property type="entry name" value="Dxr"/>
    <property type="match status" value="1"/>
</dbReference>
<feature type="binding site" evidence="9">
    <location>
        <position position="13"/>
    </location>
    <ligand>
        <name>NADPH</name>
        <dbReference type="ChEBI" id="CHEBI:57783"/>
    </ligand>
</feature>
<feature type="binding site" evidence="9">
    <location>
        <position position="146"/>
    </location>
    <ligand>
        <name>Mn(2+)</name>
        <dbReference type="ChEBI" id="CHEBI:29035"/>
    </ligand>
</feature>
<feature type="binding site" evidence="9">
    <location>
        <position position="212"/>
    </location>
    <ligand>
        <name>1-deoxy-D-xylulose 5-phosphate</name>
        <dbReference type="ChEBI" id="CHEBI:57792"/>
    </ligand>
</feature>
<dbReference type="EMBL" id="NFKM01000016">
    <property type="protein sequence ID" value="OUP58665.1"/>
    <property type="molecule type" value="Genomic_DNA"/>
</dbReference>
<feature type="binding site" evidence="9">
    <location>
        <position position="145"/>
    </location>
    <ligand>
        <name>1-deoxy-D-xylulose 5-phosphate</name>
        <dbReference type="ChEBI" id="CHEBI:57792"/>
    </ligand>
</feature>
<dbReference type="UniPathway" id="UPA00056">
    <property type="reaction ID" value="UER00092"/>
</dbReference>
<evidence type="ECO:0000256" key="6">
    <source>
        <dbReference type="ARBA" id="ARBA00023211"/>
    </source>
</evidence>
<feature type="binding site" evidence="9">
    <location>
        <position position="37"/>
    </location>
    <ligand>
        <name>NADPH</name>
        <dbReference type="ChEBI" id="CHEBI:57783"/>
    </ligand>
</feature>
<organism evidence="13 14">
    <name type="scientific">Faecalitalea cylindroides</name>
    <dbReference type="NCBI Taxonomy" id="39483"/>
    <lineage>
        <taxon>Bacteria</taxon>
        <taxon>Bacillati</taxon>
        <taxon>Bacillota</taxon>
        <taxon>Erysipelotrichia</taxon>
        <taxon>Erysipelotrichales</taxon>
        <taxon>Erysipelotrichaceae</taxon>
        <taxon>Faecalitalea</taxon>
    </lineage>
</organism>
<keyword evidence="5 9" id="KW-0560">Oxidoreductase</keyword>
<evidence type="ECO:0000256" key="8">
    <source>
        <dbReference type="ARBA" id="ARBA00048543"/>
    </source>
</evidence>
<feature type="binding site" evidence="9">
    <location>
        <position position="206"/>
    </location>
    <ligand>
        <name>1-deoxy-D-xylulose 5-phosphate</name>
        <dbReference type="ChEBI" id="CHEBI:57792"/>
    </ligand>
</feature>
<dbReference type="InterPro" id="IPR003821">
    <property type="entry name" value="DXP_reductoisomerase"/>
</dbReference>
<evidence type="ECO:0000256" key="5">
    <source>
        <dbReference type="ARBA" id="ARBA00023002"/>
    </source>
</evidence>
<keyword evidence="14" id="KW-1185">Reference proteome</keyword>
<name>A0A1Y4LPS5_9FIRM</name>
<accession>A0A1Y4LPS5</accession>
<feature type="domain" description="1-deoxy-D-xylulose 5-phosphate reductoisomerase C-terminal" evidence="11">
    <location>
        <begin position="140"/>
        <end position="223"/>
    </location>
</feature>
<dbReference type="EC" id="1.1.1.267" evidence="9"/>
<dbReference type="InterPro" id="IPR026877">
    <property type="entry name" value="DXPR_C"/>
</dbReference>
<dbReference type="GO" id="GO:0051484">
    <property type="term" value="P:isopentenyl diphosphate biosynthetic process, methylerythritol 4-phosphate pathway involved in terpenoid biosynthetic process"/>
    <property type="evidence" value="ECO:0007669"/>
    <property type="project" value="UniProtKB-ARBA"/>
</dbReference>
<feature type="binding site" evidence="9">
    <location>
        <position position="11"/>
    </location>
    <ligand>
        <name>NADPH</name>
        <dbReference type="ChEBI" id="CHEBI:57783"/>
    </ligand>
</feature>
<dbReference type="SUPFAM" id="SSF51735">
    <property type="entry name" value="NAD(P)-binding Rossmann-fold domains"/>
    <property type="match status" value="1"/>
</dbReference>
<feature type="binding site" evidence="9">
    <location>
        <position position="211"/>
    </location>
    <ligand>
        <name>1-deoxy-D-xylulose 5-phosphate</name>
        <dbReference type="ChEBI" id="CHEBI:57792"/>
    </ligand>
</feature>
<comment type="caution">
    <text evidence="9">Lacks conserved residue(s) required for the propagation of feature annotation.</text>
</comment>
<feature type="binding site" evidence="9">
    <location>
        <position position="12"/>
    </location>
    <ligand>
        <name>NADPH</name>
        <dbReference type="ChEBI" id="CHEBI:57783"/>
    </ligand>
</feature>
<dbReference type="InterPro" id="IPR013644">
    <property type="entry name" value="DXP_reductoisomerase_C"/>
</dbReference>
<keyword evidence="7 9" id="KW-0414">Isoprene biosynthesis</keyword>
<dbReference type="GO" id="GO:0030145">
    <property type="term" value="F:manganese ion binding"/>
    <property type="evidence" value="ECO:0007669"/>
    <property type="project" value="TreeGrafter"/>
</dbReference>
<dbReference type="RefSeq" id="WP_087158914.1">
    <property type="nucleotide sequence ID" value="NZ_NFKM01000016.1"/>
</dbReference>
<dbReference type="FunFam" id="3.40.50.720:FF:000045">
    <property type="entry name" value="1-deoxy-D-xylulose 5-phosphate reductoisomerase"/>
    <property type="match status" value="1"/>
</dbReference>
<feature type="binding site" evidence="9">
    <location>
        <position position="193"/>
    </location>
    <ligand>
        <name>1-deoxy-D-xylulose 5-phosphate</name>
        <dbReference type="ChEBI" id="CHEBI:57792"/>
    </ligand>
</feature>
<dbReference type="InterPro" id="IPR013512">
    <property type="entry name" value="DXP_reductoisomerase_N"/>
</dbReference>
<keyword evidence="3 9" id="KW-0479">Metal-binding</keyword>
<evidence type="ECO:0000256" key="9">
    <source>
        <dbReference type="HAMAP-Rule" id="MF_00183"/>
    </source>
</evidence>
<evidence type="ECO:0000313" key="14">
    <source>
        <dbReference type="Proteomes" id="UP000195447"/>
    </source>
</evidence>
<dbReference type="Gene3D" id="1.10.1740.10">
    <property type="match status" value="1"/>
</dbReference>
<evidence type="ECO:0000256" key="7">
    <source>
        <dbReference type="ARBA" id="ARBA00023229"/>
    </source>
</evidence>